<keyword evidence="1" id="KW-0472">Membrane</keyword>
<name>A0A932YWX2_9BACT</name>
<feature type="transmembrane region" description="Helical" evidence="1">
    <location>
        <begin position="66"/>
        <end position="91"/>
    </location>
</feature>
<organism evidence="2 3">
    <name type="scientific">Candidatus Sungiibacteriota bacterium</name>
    <dbReference type="NCBI Taxonomy" id="2750080"/>
    <lineage>
        <taxon>Bacteria</taxon>
        <taxon>Candidatus Sungiibacteriota</taxon>
    </lineage>
</organism>
<keyword evidence="1" id="KW-1133">Transmembrane helix</keyword>
<evidence type="ECO:0000313" key="3">
    <source>
        <dbReference type="Proteomes" id="UP000756703"/>
    </source>
</evidence>
<reference evidence="2" key="1">
    <citation type="submission" date="2020-07" db="EMBL/GenBank/DDBJ databases">
        <title>Huge and variable diversity of episymbiotic CPR bacteria and DPANN archaea in groundwater ecosystems.</title>
        <authorList>
            <person name="He C.Y."/>
            <person name="Keren R."/>
            <person name="Whittaker M."/>
            <person name="Farag I.F."/>
            <person name="Doudna J."/>
            <person name="Cate J.H.D."/>
            <person name="Banfield J.F."/>
        </authorList>
    </citation>
    <scope>NUCLEOTIDE SEQUENCE</scope>
    <source>
        <strain evidence="2">NC_groundwater_1225_Ag_S-0.1um_56_177</strain>
    </source>
</reference>
<evidence type="ECO:0000256" key="1">
    <source>
        <dbReference type="SAM" id="Phobius"/>
    </source>
</evidence>
<keyword evidence="1" id="KW-0812">Transmembrane</keyword>
<dbReference type="Proteomes" id="UP000756703">
    <property type="component" value="Unassembled WGS sequence"/>
</dbReference>
<gene>
    <name evidence="2" type="ORF">HY473_00515</name>
</gene>
<evidence type="ECO:0000313" key="2">
    <source>
        <dbReference type="EMBL" id="MBI4132570.1"/>
    </source>
</evidence>
<feature type="transmembrane region" description="Helical" evidence="1">
    <location>
        <begin position="97"/>
        <end position="118"/>
    </location>
</feature>
<sequence length="228" mass="25339">MSITGGSDELARAIQDLRVRHRMGEATLADFFELIRAFKNSPELLRSHAKSLGELNREIFLASHRVFPVGWGALAEILILVVSIAAGLAAILAKEPALIVIAQIGTVIALHPLLHLLAGTLMGIRFLGFYLNGPLRIEPGVKVDYETFLLRTGRRRALFFLAGIAGTFTGAFGWLLIGYFYSLPALYVNILLAISLLLFISEFIPPRLFGFKWYKSDLYKALRELKSH</sequence>
<proteinExistence type="predicted"/>
<feature type="transmembrane region" description="Helical" evidence="1">
    <location>
        <begin position="186"/>
        <end position="205"/>
    </location>
</feature>
<protein>
    <submittedName>
        <fullName evidence="2">Uncharacterized protein</fullName>
    </submittedName>
</protein>
<dbReference type="AlphaFoldDB" id="A0A932YWX2"/>
<comment type="caution">
    <text evidence="2">The sequence shown here is derived from an EMBL/GenBank/DDBJ whole genome shotgun (WGS) entry which is preliminary data.</text>
</comment>
<accession>A0A932YWX2</accession>
<dbReference type="EMBL" id="JACQMI010000005">
    <property type="protein sequence ID" value="MBI4132570.1"/>
    <property type="molecule type" value="Genomic_DNA"/>
</dbReference>
<feature type="transmembrane region" description="Helical" evidence="1">
    <location>
        <begin position="158"/>
        <end position="180"/>
    </location>
</feature>